<organism evidence="7 8">
    <name type="scientific">Anaeromyxobacter diazotrophicus</name>
    <dbReference type="NCBI Taxonomy" id="2590199"/>
    <lineage>
        <taxon>Bacteria</taxon>
        <taxon>Pseudomonadati</taxon>
        <taxon>Myxococcota</taxon>
        <taxon>Myxococcia</taxon>
        <taxon>Myxococcales</taxon>
        <taxon>Cystobacterineae</taxon>
        <taxon>Anaeromyxobacteraceae</taxon>
        <taxon>Anaeromyxobacter</taxon>
    </lineage>
</organism>
<reference evidence="8" key="1">
    <citation type="journal article" date="2020" name="Appl. Environ. Microbiol.">
        <title>Diazotrophic Anaeromyxobacter Isolates from Soils.</title>
        <authorList>
            <person name="Masuda Y."/>
            <person name="Yamanaka H."/>
            <person name="Xu Z.X."/>
            <person name="Shiratori Y."/>
            <person name="Aono T."/>
            <person name="Amachi S."/>
            <person name="Senoo K."/>
            <person name="Itoh H."/>
        </authorList>
    </citation>
    <scope>NUCLEOTIDE SEQUENCE [LARGE SCALE GENOMIC DNA]</scope>
    <source>
        <strain evidence="8">R267</strain>
    </source>
</reference>
<dbReference type="GO" id="GO:0016787">
    <property type="term" value="F:hydrolase activity"/>
    <property type="evidence" value="ECO:0007669"/>
    <property type="project" value="UniProtKB-UniRule"/>
</dbReference>
<dbReference type="InterPro" id="IPR027417">
    <property type="entry name" value="P-loop_NTPase"/>
</dbReference>
<dbReference type="GO" id="GO:0003677">
    <property type="term" value="F:DNA binding"/>
    <property type="evidence" value="ECO:0007669"/>
    <property type="project" value="InterPro"/>
</dbReference>
<gene>
    <name evidence="7" type="ORF">AMYX_07950</name>
</gene>
<name>A0A7I9VI30_9BACT</name>
<feature type="binding site" evidence="5">
    <location>
        <begin position="251"/>
        <end position="258"/>
    </location>
    <ligand>
        <name>ATP</name>
        <dbReference type="ChEBI" id="CHEBI:30616"/>
    </ligand>
</feature>
<comment type="caution">
    <text evidence="7">The sequence shown here is derived from an EMBL/GenBank/DDBJ whole genome shotgun (WGS) entry which is preliminary data.</text>
</comment>
<keyword evidence="2 5" id="KW-0378">Hydrolase</keyword>
<protein>
    <recommendedName>
        <fullName evidence="6">UvrD-like helicase ATP-binding domain-containing protein</fullName>
    </recommendedName>
</protein>
<dbReference type="PROSITE" id="PS51198">
    <property type="entry name" value="UVRD_HELICASE_ATP_BIND"/>
    <property type="match status" value="1"/>
</dbReference>
<sequence length="704" mass="75462">MSGTGPELTPEERLLVREEEDLLARVLAALAARRPAPRREDPDLLGRLSELREQAVESTAKDLPTVFQEMGLVRAMIERPRLDPLPDPAAPYFAHLRVREGEEVRDYCLGRATFVELSQGVRVVDWRFAPVARIFYAYREGDTFEERFPGRLAEGVVEARRVVVVQGGRLRQVSTGAVTLALGAQGRWSSSRGDRAAALGGGAGTAARPGALGVGEGARGRAAPPEVTALLDREQFEALSIEAEEPLLVTGSAGSGKTTVALHRLARIAFDDPRRYPLSKLLVVVPELGLSRLAARLLEPLGLAKVAVRTLEGWSRGAFQSAFGVPPPRLTEETPPLVSRLKRHPALYAALRRRPRVAGRRAPEAWAKLRDELAELLTDRGFLGAVVDAAGGDLPTTAIEETVRHTRLQLASPLALALRGIDADRTTALDGESVDARTPDALAGTLDPEDLPVLLFLRAWRSGGAGRALAHLVVDEAEDVSLFELFVLGRQLGEARSLTVAGDEGQQTAAGFGGWTAMLAALGAERAATCRLATTYRCPAPVAAFAREVLGPLAPAEALQAGRPGVPVGRFDFPSEAHAHLFLAGAVRDLVEREPAASVAVVARGPEVARSLYRLLEDLPEARLVLDGEFSFRPGVDLTDVESVKGLEFDYVIVPDASAATYPATDEARRRLHVAVTRASHQLWVAAVGTPSPLLASLPPVSGR</sequence>
<evidence type="ECO:0000256" key="2">
    <source>
        <dbReference type="ARBA" id="ARBA00022801"/>
    </source>
</evidence>
<dbReference type="Proteomes" id="UP000503640">
    <property type="component" value="Unassembled WGS sequence"/>
</dbReference>
<dbReference type="Gene3D" id="3.40.50.300">
    <property type="entry name" value="P-loop containing nucleotide triphosphate hydrolases"/>
    <property type="match status" value="2"/>
</dbReference>
<evidence type="ECO:0000256" key="1">
    <source>
        <dbReference type="ARBA" id="ARBA00022741"/>
    </source>
</evidence>
<dbReference type="Pfam" id="PF13538">
    <property type="entry name" value="UvrD_C_2"/>
    <property type="match status" value="1"/>
</dbReference>
<dbReference type="PANTHER" id="PTHR11070">
    <property type="entry name" value="UVRD / RECB / PCRA DNA HELICASE FAMILY MEMBER"/>
    <property type="match status" value="1"/>
</dbReference>
<evidence type="ECO:0000256" key="3">
    <source>
        <dbReference type="ARBA" id="ARBA00022806"/>
    </source>
</evidence>
<dbReference type="AlphaFoldDB" id="A0A7I9VI30"/>
<evidence type="ECO:0000256" key="5">
    <source>
        <dbReference type="PROSITE-ProRule" id="PRU00560"/>
    </source>
</evidence>
<dbReference type="InterPro" id="IPR014016">
    <property type="entry name" value="UvrD-like_ATP-bd"/>
</dbReference>
<keyword evidence="3 5" id="KW-0347">Helicase</keyword>
<accession>A0A7I9VI30</accession>
<keyword evidence="8" id="KW-1185">Reference proteome</keyword>
<proteinExistence type="predicted"/>
<dbReference type="RefSeq" id="WP_235969444.1">
    <property type="nucleotide sequence ID" value="NZ_BJTG01000002.1"/>
</dbReference>
<feature type="domain" description="UvrD-like helicase ATP-binding" evidence="6">
    <location>
        <begin position="230"/>
        <end position="539"/>
    </location>
</feature>
<dbReference type="GO" id="GO:0043138">
    <property type="term" value="F:3'-5' DNA helicase activity"/>
    <property type="evidence" value="ECO:0007669"/>
    <property type="project" value="TreeGrafter"/>
</dbReference>
<dbReference type="GO" id="GO:0005829">
    <property type="term" value="C:cytosol"/>
    <property type="evidence" value="ECO:0007669"/>
    <property type="project" value="TreeGrafter"/>
</dbReference>
<dbReference type="PANTHER" id="PTHR11070:SF17">
    <property type="entry name" value="DNA HELICASE IV"/>
    <property type="match status" value="1"/>
</dbReference>
<dbReference type="EMBL" id="BJTG01000002">
    <property type="protein sequence ID" value="GEJ56054.1"/>
    <property type="molecule type" value="Genomic_DNA"/>
</dbReference>
<dbReference type="SUPFAM" id="SSF52540">
    <property type="entry name" value="P-loop containing nucleoside triphosphate hydrolases"/>
    <property type="match status" value="1"/>
</dbReference>
<evidence type="ECO:0000259" key="6">
    <source>
        <dbReference type="PROSITE" id="PS51198"/>
    </source>
</evidence>
<keyword evidence="4 5" id="KW-0067">ATP-binding</keyword>
<keyword evidence="1 5" id="KW-0547">Nucleotide-binding</keyword>
<dbReference type="GO" id="GO:0005524">
    <property type="term" value="F:ATP binding"/>
    <property type="evidence" value="ECO:0007669"/>
    <property type="project" value="UniProtKB-UniRule"/>
</dbReference>
<evidence type="ECO:0000256" key="4">
    <source>
        <dbReference type="ARBA" id="ARBA00022840"/>
    </source>
</evidence>
<dbReference type="InterPro" id="IPR000212">
    <property type="entry name" value="DNA_helicase_UvrD/REP"/>
</dbReference>
<dbReference type="InterPro" id="IPR027785">
    <property type="entry name" value="UvrD-like_helicase_C"/>
</dbReference>
<dbReference type="GO" id="GO:0000725">
    <property type="term" value="P:recombinational repair"/>
    <property type="evidence" value="ECO:0007669"/>
    <property type="project" value="TreeGrafter"/>
</dbReference>
<evidence type="ECO:0000313" key="7">
    <source>
        <dbReference type="EMBL" id="GEJ56054.1"/>
    </source>
</evidence>
<evidence type="ECO:0000313" key="8">
    <source>
        <dbReference type="Proteomes" id="UP000503640"/>
    </source>
</evidence>